<keyword evidence="3" id="KW-0809">Transit peptide</keyword>
<dbReference type="Gramene" id="OPUNC05G14060.1">
    <property type="protein sequence ID" value="OPUNC05G14060.1"/>
    <property type="gene ID" value="OPUNC05G14060"/>
</dbReference>
<evidence type="ECO:0000313" key="5">
    <source>
        <dbReference type="EnsemblPlants" id="OPUNC05G14060.1"/>
    </source>
</evidence>
<sequence length="394" mass="43728">MFPTAGGRRLLVLIRRAAAAAAAAAATNPNHHHHATLFTHRYSSSPLTRTPEAASSAAASYLVASVGLSPAAAARISRKARFRSNADAEAVVSLLRGHGFSDANIAQVLPKIPGLLVLNPDKILRPKLEYFASLGVAAPALSRAPILGRSLEKHLVPCVEFLRGVVGTDANLCAAISRNPWALWSDINSSMRPAVESLRRHGLPEADICRLVVINLSVLTMSPDRINGIFEDLEALELPISHSRFVYGFWALSRLKRGTWEERMSMFMRFGISRSELLKAFREQPGILVFTAKTIQRKLCFYQEKVKVAPADVIARPLLLTFSLEKNIIPKCAVLNVLLREGKIKRDGREMELFRPLQRSNASFFERFVRKYEEDVPDVVKAYKGKIKFTGFMD</sequence>
<comment type="similarity">
    <text evidence="1">Belongs to the mTERF family.</text>
</comment>
<evidence type="ECO:0000256" key="2">
    <source>
        <dbReference type="ARBA" id="ARBA00022472"/>
    </source>
</evidence>
<dbReference type="OMA" id="CQRNLCT"/>
<dbReference type="Gene3D" id="1.25.70.10">
    <property type="entry name" value="Transcription termination factor 3, mitochondrial"/>
    <property type="match status" value="2"/>
</dbReference>
<dbReference type="InterPro" id="IPR038538">
    <property type="entry name" value="MTERF_sf"/>
</dbReference>
<organism evidence="5">
    <name type="scientific">Oryza punctata</name>
    <name type="common">Red rice</name>
    <dbReference type="NCBI Taxonomy" id="4537"/>
    <lineage>
        <taxon>Eukaryota</taxon>
        <taxon>Viridiplantae</taxon>
        <taxon>Streptophyta</taxon>
        <taxon>Embryophyta</taxon>
        <taxon>Tracheophyta</taxon>
        <taxon>Spermatophyta</taxon>
        <taxon>Magnoliopsida</taxon>
        <taxon>Liliopsida</taxon>
        <taxon>Poales</taxon>
        <taxon>Poaceae</taxon>
        <taxon>BOP clade</taxon>
        <taxon>Oryzoideae</taxon>
        <taxon>Oryzeae</taxon>
        <taxon>Oryzinae</taxon>
        <taxon>Oryza</taxon>
    </lineage>
</organism>
<dbReference type="EnsemblPlants" id="OPUNC05G14060.1">
    <property type="protein sequence ID" value="OPUNC05G14060.1"/>
    <property type="gene ID" value="OPUNC05G14060"/>
</dbReference>
<dbReference type="PANTHER" id="PTHR13068:SF237">
    <property type="entry name" value="OS05G0403400 PROTEIN"/>
    <property type="match status" value="1"/>
</dbReference>
<dbReference type="HOGENOM" id="CLU_034145_1_1_1"/>
<proteinExistence type="inferred from homology"/>
<accession>A0A0E0L2D4</accession>
<reference evidence="5" key="1">
    <citation type="submission" date="2015-04" db="UniProtKB">
        <authorList>
            <consortium name="EnsemblPlants"/>
        </authorList>
    </citation>
    <scope>IDENTIFICATION</scope>
</reference>
<protein>
    <submittedName>
        <fullName evidence="5">Uncharacterized protein</fullName>
    </submittedName>
</protein>
<keyword evidence="6" id="KW-1185">Reference proteome</keyword>
<feature type="chain" id="PRO_5002365725" evidence="4">
    <location>
        <begin position="26"/>
        <end position="394"/>
    </location>
</feature>
<dbReference type="InterPro" id="IPR003690">
    <property type="entry name" value="MTERF"/>
</dbReference>
<dbReference type="STRING" id="4537.A0A0E0L2D4"/>
<reference evidence="5" key="2">
    <citation type="submission" date="2018-05" db="EMBL/GenBank/DDBJ databases">
        <title>OpunRS2 (Oryza punctata Reference Sequence Version 2).</title>
        <authorList>
            <person name="Zhang J."/>
            <person name="Kudrna D."/>
            <person name="Lee S."/>
            <person name="Talag J."/>
            <person name="Welchert J."/>
            <person name="Wing R.A."/>
        </authorList>
    </citation>
    <scope>NUCLEOTIDE SEQUENCE [LARGE SCALE GENOMIC DNA]</scope>
</reference>
<keyword evidence="2" id="KW-0804">Transcription</keyword>
<evidence type="ECO:0000256" key="4">
    <source>
        <dbReference type="SAM" id="SignalP"/>
    </source>
</evidence>
<dbReference type="GO" id="GO:0006353">
    <property type="term" value="P:DNA-templated transcription termination"/>
    <property type="evidence" value="ECO:0007669"/>
    <property type="project" value="UniProtKB-KW"/>
</dbReference>
<dbReference type="FunFam" id="1.25.70.10:FF:000001">
    <property type="entry name" value="Mitochondrial transcription termination factor-like"/>
    <property type="match status" value="1"/>
</dbReference>
<name>A0A0E0L2D4_ORYPU</name>
<evidence type="ECO:0000256" key="1">
    <source>
        <dbReference type="ARBA" id="ARBA00007692"/>
    </source>
</evidence>
<dbReference type="GO" id="GO:0003676">
    <property type="term" value="F:nucleic acid binding"/>
    <property type="evidence" value="ECO:0007669"/>
    <property type="project" value="InterPro"/>
</dbReference>
<dbReference type="SMART" id="SM00733">
    <property type="entry name" value="Mterf"/>
    <property type="match status" value="5"/>
</dbReference>
<keyword evidence="2" id="KW-0805">Transcription regulation</keyword>
<evidence type="ECO:0000313" key="6">
    <source>
        <dbReference type="Proteomes" id="UP000026962"/>
    </source>
</evidence>
<dbReference type="eggNOG" id="KOG1267">
    <property type="taxonomic scope" value="Eukaryota"/>
</dbReference>
<dbReference type="AlphaFoldDB" id="A0A0E0L2D4"/>
<keyword evidence="4" id="KW-0732">Signal</keyword>
<feature type="signal peptide" evidence="4">
    <location>
        <begin position="1"/>
        <end position="25"/>
    </location>
</feature>
<evidence type="ECO:0000256" key="3">
    <source>
        <dbReference type="ARBA" id="ARBA00022946"/>
    </source>
</evidence>
<keyword evidence="2" id="KW-0806">Transcription termination</keyword>
<dbReference type="Pfam" id="PF02536">
    <property type="entry name" value="mTERF"/>
    <property type="match status" value="1"/>
</dbReference>
<dbReference type="Proteomes" id="UP000026962">
    <property type="component" value="Chromosome 5"/>
</dbReference>
<dbReference type="PANTHER" id="PTHR13068">
    <property type="entry name" value="CGI-12 PROTEIN-RELATED"/>
    <property type="match status" value="1"/>
</dbReference>